<protein>
    <submittedName>
        <fullName evidence="2">Uncharacterized protein</fullName>
    </submittedName>
</protein>
<accession>A0A915ID71</accession>
<evidence type="ECO:0000313" key="1">
    <source>
        <dbReference type="Proteomes" id="UP000887565"/>
    </source>
</evidence>
<dbReference type="Proteomes" id="UP000887565">
    <property type="component" value="Unplaced"/>
</dbReference>
<organism evidence="1 2">
    <name type="scientific">Romanomermis culicivorax</name>
    <name type="common">Nematode worm</name>
    <dbReference type="NCBI Taxonomy" id="13658"/>
    <lineage>
        <taxon>Eukaryota</taxon>
        <taxon>Metazoa</taxon>
        <taxon>Ecdysozoa</taxon>
        <taxon>Nematoda</taxon>
        <taxon>Enoplea</taxon>
        <taxon>Dorylaimia</taxon>
        <taxon>Mermithida</taxon>
        <taxon>Mermithoidea</taxon>
        <taxon>Mermithidae</taxon>
        <taxon>Romanomermis</taxon>
    </lineage>
</organism>
<name>A0A915ID71_ROMCU</name>
<dbReference type="AlphaFoldDB" id="A0A915ID71"/>
<evidence type="ECO:0000313" key="2">
    <source>
        <dbReference type="WBParaSite" id="nRc.2.0.1.t12130-RA"/>
    </source>
</evidence>
<proteinExistence type="predicted"/>
<reference evidence="2" key="1">
    <citation type="submission" date="2022-11" db="UniProtKB">
        <authorList>
            <consortium name="WormBaseParasite"/>
        </authorList>
    </citation>
    <scope>IDENTIFICATION</scope>
</reference>
<sequence>MQPRMWPKTHRADWAVSRNRRSIRPNISIAMSILEICVTAISCV</sequence>
<dbReference type="WBParaSite" id="nRc.2.0.1.t12130-RA">
    <property type="protein sequence ID" value="nRc.2.0.1.t12130-RA"/>
    <property type="gene ID" value="nRc.2.0.1.g12130"/>
</dbReference>
<keyword evidence="1" id="KW-1185">Reference proteome</keyword>